<dbReference type="Gene3D" id="1.10.287.70">
    <property type="match status" value="4"/>
</dbReference>
<comment type="caution">
    <text evidence="23">The sequence shown here is derived from an EMBL/GenBank/DDBJ whole genome shotgun (WGS) entry which is preliminary data.</text>
</comment>
<feature type="compositionally biased region" description="Polar residues" evidence="20">
    <location>
        <begin position="1696"/>
        <end position="1710"/>
    </location>
</feature>
<feature type="domain" description="RING-type" evidence="22">
    <location>
        <begin position="1807"/>
        <end position="1846"/>
    </location>
</feature>
<dbReference type="InterPro" id="IPR050599">
    <property type="entry name" value="VDCC_alpha-1_subunit"/>
</dbReference>
<keyword evidence="11" id="KW-0851">Voltage-gated channel</keyword>
<sequence length="2674" mass="299575">MFCMTRQTTLTRGRSITQRLKRIKNTLKRPFELWSQPPNSAVYPMASASTGTANGRFYQEDSITGRILHTAHRVHSTIRQPDEPTILSMVMRSDNSAKNPDNIALPFRLSIGHLHDKTHRNVPYLRQSWSRIDFIAITSFWITFALAMSGSEKGNYHVGVFRAMSVIRTARLLAITSGTTTIMHSLKIARPLLTSVAYFVLFAIAVFSIIGVQSFKGSFRRSCVISPALGEGPHLRDGQFCGGFIDPITLNVTGYVQLNNQTAPSAKGYICPLGQICMGTEPLSVLQELSNPKENIESFDAIYYSALQVIIVATANGWTPVMYSMIDSEFFISCFFFIIAVIVLNFWLINLFVAVITNTFAAIRAETKKSAFGAAPLVAIDKEPDDGWAMIEDRKAINRSNPAKIIYGYTKWCWVILALASLVLQATRKVDISPMHEAAMLYGEIAITIAFDFEIGLRFLATLPNWRTFFQHGDNWLDTILAVASSIIEIPIIRNSSAYSWLTIFQLARFYRVILVVPRMKPLLMAVFGNMYGLANMALFLVIINFIAALVSVQFLRGDFGDDLTINFGEILNSFLAMYQVFSSENWVDVLYGAGMAEIPLGQTVIALIFISAWMLFANFIVLQMFIAVINENFEVAEEQKEAKQASNFYSQHKARHSTAKWLKNLNPYRWVKANPKTAKVSNLPSNLVLPIQKTLVQDYNASIAEPRGVPKPSVPSQTVRKYRFMTKPRHYSSKSLTALQQLFVGDVKDTDIPMTTFHHGKHEGSGDTLDEETERHLELLASVNPSATLAEAADDEYLERRAQKADFIRDHPSYDKVFWVIGQKNRLRQLCQKVVQPARGERIFGLPPSPVAHPIFQLILLLTVIGGIVVEGIATPVYRRRYFEQFGLIRGSWFEIAEASFGFTLFVEFLIKIIADGFVFTPNGYLRSIWNCLDFMIMVGIIVNVTTGLIFIGGLSRFTRALKALRALRLITLIDKMRYTFQTLIFSGATRIMDAAILAILYMIPYAVWGLNIFHGRMNSCNDADANGISDCIGEYVNTVYDDAFGFPVPRAWDNPSPSTSFSFDSFRSSLLILFEIVSLEGWIDVMGVATSITEPGLQPRTNASQGNAAFFLIYNLLGGVVILTLFISIIIGNFSSKTGTALLTQPQREWIDLQKLFKRQKPTKRPKVRPTGRIRKWCFDRAVHKHGWWSRATTVLFILHIIVLMTQSFSTSELAETLRTLMSIYLLDVVVRCYGLGWKSFRANGWNLFDIVVASGSFITTLIMRAGNSGFGTSQLQKLFLVSISFKLVQRTNSLNMLFKTAVASLPAIFNLLGLWLVLFIFFAILFMEVFGLTKWSGAETPITNYSSLGSSLVMLAFQSTGEGWNQYMHDYDLTYPRCTNSGSNETDSDCGSTAWAFGLFIAWNLLSMYIFVNMFTGVVVENFSYVFQASGSGSKSISREQMRSFKKVWGEFANQKTGYLERHRFAAFFQKLNGVFEVRIYPAQYSVPNILSVCKDPLDKQAWRSRVVEGVDLTKLETIVDVIDYADVRKRKAIYSRLYHEATISHEQGLGISFTDMLTLLAHHKLIVDRDALVLEDLVVRNETTKLVTDLVNLDRVRSLLKMISYRRRFLAHLEQKRRMEKQEQDIPSIVVESMPGTPPMSSRDIASVGYRSTPSSPSPVDIGFSLGHNDQSLSMDLSSGPRLQRAGRRGSDWSSHSLDVSRSPRTSLVDDDPQDVVTAMHNTVWGDLMMEVAAEENAKGGSRAMRSPVSSPRSPKRIKLEDTSGTDELPSTKKDEAGLERMDETADAGAHEGDEEEDDEERCSICLHRVVDRTVIPKCSHEFCFECLLVWTEQSRRCPLCSQTVGEYLIHSIRSRYDYRKHYLPPLRTSPPPVRSAQNMEILQTTRQNARRRRREREWGTREREHEEFDKLERSIAKRRWIYQHDLYAKHVASNAYTKYRPYPTPAQFAASQELISRTTTFLRRELQVWEGLDVEFLTNLIISLMKAIDIRSESAVKLISEFLDMNAPYEPGGRQTNAEHFAHEVYCYVRSPYRDLFVYDSVVQYDAPADAPPPPPNFERSRRWDPSHQALEGESSSQDVPVPHARRLRSRSRPSERDPSWSPSGRHFPSNRDRGHINDPRLSRNGIVGESSQHRTKSHRQTFERKCTADESISERGEPCDKSSIAESSSKAGFASSSSETDRHMTLGIEDRSVKGKGTFKGEEPPTNLEPTVSDSSWKYEDGQSEHDTPPVPTPVQSPAPLDNIVEGAQVISSGHPPNKTSRVPRNRSLLDSVRAHLAGNIGPPLAGEKPSASFDQSPKAQEQGVLPQEATLQSNPHVNAGLSNGKTPDAREGTNRGSDNVNTHFSGGIPPENVKAKATPQPLLPPFPRREAFGDTPPVTPAQVPRIGAPRTIREPCDAMIKAENSIADAISPIHDPISDGSRSASSSNTYTADELSRAAVKLEPSLENEEEISFVGAASKSKLGKPPSNGRRHRSRQDNYTSDKERQQTPIETQIPIHDHDAEQVPHVLTAPARDLISIRQSGHSNSVAGVFVTHATPNSVEARTRLLDRLEFEKKQARLLGHADGNSNVRADSDAAVLGPASMSSSSNEHSVKIDTLDIPSKNHSLPLGSERTLAASHAGNESPHNDPTRSSNLITEEAARQEARLRSRAQLRVRLAAEKRLVHED</sequence>
<dbReference type="PROSITE" id="PS50089">
    <property type="entry name" value="ZF_RING_2"/>
    <property type="match status" value="1"/>
</dbReference>
<keyword evidence="15" id="KW-0325">Glycoprotein</keyword>
<feature type="region of interest" description="Disordered" evidence="20">
    <location>
        <begin position="2053"/>
        <end position="2345"/>
    </location>
</feature>
<dbReference type="PANTHER" id="PTHR45628">
    <property type="entry name" value="VOLTAGE-DEPENDENT CALCIUM CHANNEL TYPE A SUBUNIT ALPHA-1"/>
    <property type="match status" value="1"/>
</dbReference>
<feature type="transmembrane region" description="Helical" evidence="21">
    <location>
        <begin position="936"/>
        <end position="959"/>
    </location>
</feature>
<keyword evidence="8 19" id="KW-0863">Zinc-finger</keyword>
<feature type="transmembrane region" description="Helical" evidence="21">
    <location>
        <begin position="606"/>
        <end position="630"/>
    </location>
</feature>
<dbReference type="InterPro" id="IPR017907">
    <property type="entry name" value="Znf_RING_CS"/>
</dbReference>
<feature type="transmembrane region" description="Helical" evidence="21">
    <location>
        <begin position="980"/>
        <end position="1005"/>
    </location>
</feature>
<evidence type="ECO:0000256" key="20">
    <source>
        <dbReference type="SAM" id="MobiDB-lite"/>
    </source>
</evidence>
<evidence type="ECO:0000259" key="22">
    <source>
        <dbReference type="PROSITE" id="PS50089"/>
    </source>
</evidence>
<keyword evidence="7" id="KW-0479">Metal-binding</keyword>
<protein>
    <recommendedName>
        <fullName evidence="18">Calcium-channel protein CCH1</fullName>
    </recommendedName>
</protein>
<feature type="region of interest" description="Disordered" evidence="20">
    <location>
        <begin position="2418"/>
        <end position="2438"/>
    </location>
</feature>
<feature type="compositionally biased region" description="Polar residues" evidence="20">
    <location>
        <begin position="2316"/>
        <end position="2332"/>
    </location>
</feature>
<evidence type="ECO:0000256" key="18">
    <source>
        <dbReference type="ARBA" id="ARBA00067459"/>
    </source>
</evidence>
<keyword evidence="3" id="KW-1003">Cell membrane</keyword>
<dbReference type="Gene3D" id="3.30.40.10">
    <property type="entry name" value="Zinc/RING finger domain, C3HC4 (zinc finger)"/>
    <property type="match status" value="1"/>
</dbReference>
<feature type="compositionally biased region" description="Basic and acidic residues" evidence="20">
    <location>
        <begin position="1774"/>
        <end position="1796"/>
    </location>
</feature>
<feature type="region of interest" description="Disordered" evidence="20">
    <location>
        <begin position="1741"/>
        <end position="1803"/>
    </location>
</feature>
<feature type="region of interest" description="Disordered" evidence="20">
    <location>
        <begin position="1625"/>
        <end position="1716"/>
    </location>
</feature>
<accession>A0A8H4R4E5</accession>
<keyword evidence="14 21" id="KW-0472">Membrane</keyword>
<feature type="compositionally biased region" description="Basic and acidic residues" evidence="20">
    <location>
        <begin position="2115"/>
        <end position="2127"/>
    </location>
</feature>
<comment type="subcellular location">
    <subcellularLocation>
        <location evidence="1">Cell membrane</location>
        <topology evidence="1">Multi-pass membrane protein</topology>
    </subcellularLocation>
</comment>
<reference evidence="23 24" key="1">
    <citation type="submission" date="2019-12" db="EMBL/GenBank/DDBJ databases">
        <authorList>
            <person name="Floudas D."/>
            <person name="Bentzer J."/>
            <person name="Ahren D."/>
            <person name="Johansson T."/>
            <person name="Persson P."/>
            <person name="Tunlid A."/>
        </authorList>
    </citation>
    <scope>NUCLEOTIDE SEQUENCE [LARGE SCALE GENOMIC DNA]</scope>
    <source>
        <strain evidence="23 24">CBS 102.39</strain>
    </source>
</reference>
<feature type="transmembrane region" description="Helical" evidence="21">
    <location>
        <begin position="897"/>
        <end position="916"/>
    </location>
</feature>
<dbReference type="PANTHER" id="PTHR45628:SF7">
    <property type="entry name" value="VOLTAGE-DEPENDENT CALCIUM CHANNEL TYPE A SUBUNIT ALPHA-1"/>
    <property type="match status" value="1"/>
</dbReference>
<evidence type="ECO:0000256" key="21">
    <source>
        <dbReference type="SAM" id="Phobius"/>
    </source>
</evidence>
<dbReference type="GO" id="GO:0098703">
    <property type="term" value="P:calcium ion import across plasma membrane"/>
    <property type="evidence" value="ECO:0007669"/>
    <property type="project" value="TreeGrafter"/>
</dbReference>
<feature type="compositionally biased region" description="Polar residues" evidence="20">
    <location>
        <begin position="1672"/>
        <end position="1681"/>
    </location>
</feature>
<keyword evidence="2" id="KW-0813">Transport</keyword>
<dbReference type="InterPro" id="IPR001841">
    <property type="entry name" value="Znf_RING"/>
</dbReference>
<feature type="region of interest" description="Disordered" evidence="20">
    <location>
        <begin position="2453"/>
        <end position="2496"/>
    </location>
</feature>
<evidence type="ECO:0000256" key="13">
    <source>
        <dbReference type="ARBA" id="ARBA00023065"/>
    </source>
</evidence>
<evidence type="ECO:0000256" key="9">
    <source>
        <dbReference type="ARBA" id="ARBA00022833"/>
    </source>
</evidence>
<feature type="transmembrane region" description="Helical" evidence="21">
    <location>
        <begin position="856"/>
        <end position="876"/>
    </location>
</feature>
<dbReference type="FunFam" id="1.10.287.70:FF:000093">
    <property type="entry name" value="Calcium channel subunit Cch1"/>
    <property type="match status" value="1"/>
</dbReference>
<dbReference type="SMART" id="SM00184">
    <property type="entry name" value="RING"/>
    <property type="match status" value="1"/>
</dbReference>
<dbReference type="Pfam" id="PF00520">
    <property type="entry name" value="Ion_trans"/>
    <property type="match status" value="4"/>
</dbReference>
<evidence type="ECO:0000256" key="5">
    <source>
        <dbReference type="ARBA" id="ARBA00022673"/>
    </source>
</evidence>
<dbReference type="InterPro" id="IPR027359">
    <property type="entry name" value="Volt_channel_dom_sf"/>
</dbReference>
<feature type="transmembrane region" description="Helical" evidence="21">
    <location>
        <begin position="1220"/>
        <end position="1238"/>
    </location>
</feature>
<evidence type="ECO:0000256" key="6">
    <source>
        <dbReference type="ARBA" id="ARBA00022692"/>
    </source>
</evidence>
<keyword evidence="24" id="KW-1185">Reference proteome</keyword>
<keyword evidence="6 21" id="KW-0812">Transmembrane</keyword>
<comment type="similarity">
    <text evidence="17">Belongs to the calcium channel alpha-1 subunit (TC 1.A.1.11) family.</text>
</comment>
<feature type="compositionally biased region" description="Low complexity" evidence="20">
    <location>
        <begin position="2171"/>
        <end position="2184"/>
    </location>
</feature>
<dbReference type="PROSITE" id="PS00518">
    <property type="entry name" value="ZF_RING_1"/>
    <property type="match status" value="1"/>
</dbReference>
<keyword evidence="9" id="KW-0862">Zinc</keyword>
<feature type="transmembrane region" description="Helical" evidence="21">
    <location>
        <begin position="1306"/>
        <end position="1329"/>
    </location>
</feature>
<evidence type="ECO:0000256" key="4">
    <source>
        <dbReference type="ARBA" id="ARBA00022568"/>
    </source>
</evidence>
<feature type="transmembrane region" description="Helical" evidence="21">
    <location>
        <begin position="129"/>
        <end position="148"/>
    </location>
</feature>
<dbReference type="InterPro" id="IPR013083">
    <property type="entry name" value="Znf_RING/FYVE/PHD"/>
</dbReference>
<evidence type="ECO:0000256" key="1">
    <source>
        <dbReference type="ARBA" id="ARBA00004651"/>
    </source>
</evidence>
<evidence type="ECO:0000256" key="16">
    <source>
        <dbReference type="ARBA" id="ARBA00023303"/>
    </source>
</evidence>
<dbReference type="SUPFAM" id="SSF57850">
    <property type="entry name" value="RING/U-box"/>
    <property type="match status" value="1"/>
</dbReference>
<feature type="transmembrane region" description="Helical" evidence="21">
    <location>
        <begin position="439"/>
        <end position="463"/>
    </location>
</feature>
<dbReference type="SUPFAM" id="SSF81324">
    <property type="entry name" value="Voltage-gated potassium channels"/>
    <property type="match status" value="4"/>
</dbReference>
<feature type="transmembrane region" description="Helical" evidence="21">
    <location>
        <begin position="1190"/>
        <end position="1208"/>
    </location>
</feature>
<keyword evidence="12 21" id="KW-1133">Transmembrane helix</keyword>
<evidence type="ECO:0000313" key="24">
    <source>
        <dbReference type="Proteomes" id="UP000521872"/>
    </source>
</evidence>
<keyword evidence="10" id="KW-0106">Calcium</keyword>
<feature type="transmembrane region" description="Helical" evidence="21">
    <location>
        <begin position="538"/>
        <end position="556"/>
    </location>
</feature>
<feature type="compositionally biased region" description="Polar residues" evidence="20">
    <location>
        <begin position="2427"/>
        <end position="2438"/>
    </location>
</feature>
<evidence type="ECO:0000256" key="19">
    <source>
        <dbReference type="PROSITE-ProRule" id="PRU00175"/>
    </source>
</evidence>
<feature type="compositionally biased region" description="Basic and acidic residues" evidence="20">
    <location>
        <begin position="2185"/>
        <end position="2209"/>
    </location>
</feature>
<keyword evidence="4" id="KW-0109">Calcium transport</keyword>
<feature type="compositionally biased region" description="Basic and acidic residues" evidence="20">
    <location>
        <begin position="2223"/>
        <end position="2234"/>
    </location>
</feature>
<evidence type="ECO:0000256" key="7">
    <source>
        <dbReference type="ARBA" id="ARBA00022723"/>
    </source>
</evidence>
<evidence type="ECO:0000256" key="17">
    <source>
        <dbReference type="ARBA" id="ARBA00061395"/>
    </source>
</evidence>
<evidence type="ECO:0000256" key="15">
    <source>
        <dbReference type="ARBA" id="ARBA00023180"/>
    </source>
</evidence>
<dbReference type="EMBL" id="JAACJL010000002">
    <property type="protein sequence ID" value="KAF4622119.1"/>
    <property type="molecule type" value="Genomic_DNA"/>
</dbReference>
<keyword evidence="13" id="KW-0406">Ion transport</keyword>
<keyword evidence="5" id="KW-0107">Calcium channel</keyword>
<dbReference type="Gene3D" id="1.20.120.350">
    <property type="entry name" value="Voltage-gated potassium channels. Chain C"/>
    <property type="match status" value="3"/>
</dbReference>
<feature type="transmembrane region" description="Helical" evidence="21">
    <location>
        <begin position="192"/>
        <end position="212"/>
    </location>
</feature>
<dbReference type="Proteomes" id="UP000521872">
    <property type="component" value="Unassembled WGS sequence"/>
</dbReference>
<dbReference type="GO" id="GO:0005891">
    <property type="term" value="C:voltage-gated calcium channel complex"/>
    <property type="evidence" value="ECO:0007669"/>
    <property type="project" value="TreeGrafter"/>
</dbReference>
<dbReference type="InterPro" id="IPR005821">
    <property type="entry name" value="Ion_trans_dom"/>
</dbReference>
<dbReference type="GO" id="GO:0008270">
    <property type="term" value="F:zinc ion binding"/>
    <property type="evidence" value="ECO:0007669"/>
    <property type="project" value="UniProtKB-KW"/>
</dbReference>
<dbReference type="GO" id="GO:0008331">
    <property type="term" value="F:high voltage-gated calcium channel activity"/>
    <property type="evidence" value="ECO:0007669"/>
    <property type="project" value="TreeGrafter"/>
</dbReference>
<feature type="transmembrane region" description="Helical" evidence="21">
    <location>
        <begin position="1397"/>
        <end position="1415"/>
    </location>
</feature>
<proteinExistence type="inferred from homology"/>
<feature type="compositionally biased region" description="Basic and acidic residues" evidence="20">
    <location>
        <begin position="2146"/>
        <end position="2166"/>
    </location>
</feature>
<feature type="transmembrane region" description="Helical" evidence="21">
    <location>
        <begin position="330"/>
        <end position="363"/>
    </location>
</feature>
<evidence type="ECO:0000256" key="14">
    <source>
        <dbReference type="ARBA" id="ARBA00023136"/>
    </source>
</evidence>
<feature type="transmembrane region" description="Helical" evidence="21">
    <location>
        <begin position="405"/>
        <end position="427"/>
    </location>
</feature>
<evidence type="ECO:0000256" key="11">
    <source>
        <dbReference type="ARBA" id="ARBA00022882"/>
    </source>
</evidence>
<feature type="transmembrane region" description="Helical" evidence="21">
    <location>
        <begin position="499"/>
        <end position="517"/>
    </location>
</feature>
<dbReference type="Pfam" id="PF00097">
    <property type="entry name" value="zf-C3HC4"/>
    <property type="match status" value="1"/>
</dbReference>
<evidence type="ECO:0000256" key="3">
    <source>
        <dbReference type="ARBA" id="ARBA00022475"/>
    </source>
</evidence>
<evidence type="ECO:0000313" key="23">
    <source>
        <dbReference type="EMBL" id="KAF4622119.1"/>
    </source>
</evidence>
<feature type="region of interest" description="Disordered" evidence="20">
    <location>
        <begin position="2624"/>
        <end position="2650"/>
    </location>
</feature>
<organism evidence="23 24">
    <name type="scientific">Agrocybe pediades</name>
    <dbReference type="NCBI Taxonomy" id="84607"/>
    <lineage>
        <taxon>Eukaryota</taxon>
        <taxon>Fungi</taxon>
        <taxon>Dikarya</taxon>
        <taxon>Basidiomycota</taxon>
        <taxon>Agaricomycotina</taxon>
        <taxon>Agaricomycetes</taxon>
        <taxon>Agaricomycetidae</taxon>
        <taxon>Agaricales</taxon>
        <taxon>Agaricineae</taxon>
        <taxon>Strophariaceae</taxon>
        <taxon>Agrocybe</taxon>
    </lineage>
</organism>
<feature type="compositionally biased region" description="Low complexity" evidence="20">
    <location>
        <begin position="1746"/>
        <end position="1757"/>
    </location>
</feature>
<feature type="transmembrane region" description="Helical" evidence="21">
    <location>
        <begin position="1250"/>
        <end position="1269"/>
    </location>
</feature>
<dbReference type="InterPro" id="IPR018957">
    <property type="entry name" value="Znf_C3HC4_RING-type"/>
</dbReference>
<gene>
    <name evidence="23" type="ORF">D9613_009465</name>
</gene>
<evidence type="ECO:0000256" key="10">
    <source>
        <dbReference type="ARBA" id="ARBA00022837"/>
    </source>
</evidence>
<feature type="transmembrane region" description="Helical" evidence="21">
    <location>
        <begin position="1110"/>
        <end position="1133"/>
    </location>
</feature>
<name>A0A8H4R4E5_9AGAR</name>
<evidence type="ECO:0000256" key="2">
    <source>
        <dbReference type="ARBA" id="ARBA00022448"/>
    </source>
</evidence>
<keyword evidence="16" id="KW-0407">Ion channel</keyword>
<evidence type="ECO:0000256" key="12">
    <source>
        <dbReference type="ARBA" id="ARBA00022989"/>
    </source>
</evidence>
<evidence type="ECO:0000256" key="8">
    <source>
        <dbReference type="ARBA" id="ARBA00022771"/>
    </source>
</evidence>
<feature type="transmembrane region" description="Helical" evidence="21">
    <location>
        <begin position="301"/>
        <end position="318"/>
    </location>
</feature>